<proteinExistence type="predicted"/>
<dbReference type="GeneID" id="3565922"/>
<dbReference type="RefSeq" id="NP_001254054.1">
    <property type="nucleotide sequence ID" value="NM_001267125.1"/>
</dbReference>
<dbReference type="EMBL" id="BX284602">
    <property type="protein sequence ID" value="CCD70289.1"/>
    <property type="molecule type" value="Genomic_DNA"/>
</dbReference>
<evidence type="ECO:0000313" key="1">
    <source>
        <dbReference type="EMBL" id="CCD70289.1"/>
    </source>
</evidence>
<accession>Q4W515</accession>
<dbReference type="CTD" id="3565922"/>
<dbReference type="Proteomes" id="UP000001940">
    <property type="component" value="Chromosome II"/>
</dbReference>
<dbReference type="WormBase" id="F42G2.7b">
    <property type="protein sequence ID" value="CE46205"/>
    <property type="gene ID" value="WBGene00044362"/>
</dbReference>
<dbReference type="Bgee" id="WBGene00044362">
    <property type="expression patterns" value="Expressed in adult organism and 1 other cell type or tissue"/>
</dbReference>
<keyword evidence="1" id="KW-0560">Oxidoreductase</keyword>
<dbReference type="AGR" id="WB:WBGene00044362"/>
<organism evidence="1 2">
    <name type="scientific">Caenorhabditis elegans</name>
    <dbReference type="NCBI Taxonomy" id="6239"/>
    <lineage>
        <taxon>Eukaryota</taxon>
        <taxon>Metazoa</taxon>
        <taxon>Ecdysozoa</taxon>
        <taxon>Nematoda</taxon>
        <taxon>Chromadorea</taxon>
        <taxon>Rhabditida</taxon>
        <taxon>Rhabditina</taxon>
        <taxon>Rhabditomorpha</taxon>
        <taxon>Rhabditoidea</taxon>
        <taxon>Rhabditidae</taxon>
        <taxon>Peloderinae</taxon>
        <taxon>Caenorhabditis</taxon>
    </lineage>
</organism>
<protein>
    <submittedName>
        <fullName evidence="1">Phytanoyl-CoA dioxygenase</fullName>
    </submittedName>
</protein>
<dbReference type="OrthoDB" id="2328924at2759"/>
<gene>
    <name evidence="1" type="ORF">CELE_F42G2.7</name>
    <name evidence="1 3" type="ORF">F42G2.7</name>
</gene>
<dbReference type="ExpressionAtlas" id="Q4W515">
    <property type="expression patterns" value="baseline"/>
</dbReference>
<dbReference type="HOGENOM" id="CLU_2887862_0_0_1"/>
<name>Q4W515_CAEEL</name>
<dbReference type="GO" id="GO:0051213">
    <property type="term" value="F:dioxygenase activity"/>
    <property type="evidence" value="ECO:0007669"/>
    <property type="project" value="UniProtKB-KW"/>
</dbReference>
<dbReference type="UCSC" id="F42G2.7">
    <property type="organism name" value="c. elegans"/>
</dbReference>
<reference evidence="1 2" key="1">
    <citation type="journal article" date="1998" name="Science">
        <title>Genome sequence of the nematode C. elegans: a platform for investigating biology.</title>
        <authorList>
            <consortium name="The C. elegans sequencing consortium"/>
            <person name="Sulson J.E."/>
            <person name="Waterston R."/>
        </authorList>
    </citation>
    <scope>NUCLEOTIDE SEQUENCE [LARGE SCALE GENOMIC DNA]</scope>
    <source>
        <strain evidence="1 2">Bristol N2</strain>
    </source>
</reference>
<sequence>MQATVHGITGITSPNASGFDLLPVAPRGLVFLPVIPGTQRVLSTWHTTRTRTMACPFHVNPLR</sequence>
<keyword evidence="1" id="KW-0223">Dioxygenase</keyword>
<evidence type="ECO:0000313" key="3">
    <source>
        <dbReference type="WormBase" id="F42G2.7b"/>
    </source>
</evidence>
<evidence type="ECO:0000313" key="2">
    <source>
        <dbReference type="Proteomes" id="UP000001940"/>
    </source>
</evidence>
<dbReference type="AlphaFoldDB" id="Q4W515"/>
<keyword evidence="2" id="KW-1185">Reference proteome</keyword>